<dbReference type="EMBL" id="JADBFD010000019">
    <property type="protein sequence ID" value="MBE2888976.1"/>
    <property type="molecule type" value="Genomic_DNA"/>
</dbReference>
<dbReference type="Proteomes" id="UP000618926">
    <property type="component" value="Unassembled WGS sequence"/>
</dbReference>
<comment type="caution">
    <text evidence="1">The sequence shown here is derived from an EMBL/GenBank/DDBJ whole genome shotgun (WGS) entry which is preliminary data.</text>
</comment>
<evidence type="ECO:0000313" key="1">
    <source>
        <dbReference type="EMBL" id="MBE2888976.1"/>
    </source>
</evidence>
<keyword evidence="2" id="KW-1185">Reference proteome</keyword>
<sequence length="52" mass="5553">MTARELRDQLTVLVDAGHGGEEVFLDTGPHGLHVIGAVDLDTDGVGVIIWKE</sequence>
<organism evidence="1 2">
    <name type="scientific">Geobacter anodireducens</name>
    <dbReference type="NCBI Taxonomy" id="1340425"/>
    <lineage>
        <taxon>Bacteria</taxon>
        <taxon>Pseudomonadati</taxon>
        <taxon>Thermodesulfobacteriota</taxon>
        <taxon>Desulfuromonadia</taxon>
        <taxon>Geobacterales</taxon>
        <taxon>Geobacteraceae</taxon>
        <taxon>Geobacter</taxon>
    </lineage>
</organism>
<gene>
    <name evidence="1" type="ORF">IIE05_13485</name>
</gene>
<dbReference type="RefSeq" id="WP_192905794.1">
    <property type="nucleotide sequence ID" value="NZ_JADBFD010000019.1"/>
</dbReference>
<proteinExistence type="predicted"/>
<name>A0ABR9NXI0_9BACT</name>
<protein>
    <submittedName>
        <fullName evidence="1">Uncharacterized protein</fullName>
    </submittedName>
</protein>
<reference evidence="1 2" key="1">
    <citation type="submission" date="2020-10" db="EMBL/GenBank/DDBJ databases">
        <title>Investigation of anaerobic biodegradation of phenanthrene by a sulfate-dependent Geobacter anodireducens strain PheS2.</title>
        <authorList>
            <person name="Zhang Z."/>
        </authorList>
    </citation>
    <scope>NUCLEOTIDE SEQUENCE [LARGE SCALE GENOMIC DNA]</scope>
    <source>
        <strain evidence="1 2">PheS2</strain>
    </source>
</reference>
<evidence type="ECO:0000313" key="2">
    <source>
        <dbReference type="Proteomes" id="UP000618926"/>
    </source>
</evidence>
<accession>A0ABR9NXI0</accession>